<dbReference type="PANTHER" id="PTHR46300:SF5">
    <property type="entry name" value="CYTOCHROME P450"/>
    <property type="match status" value="1"/>
</dbReference>
<dbReference type="InterPro" id="IPR036396">
    <property type="entry name" value="Cyt_P450_sf"/>
</dbReference>
<keyword evidence="6" id="KW-0408">Iron</keyword>
<keyword evidence="3" id="KW-0349">Heme</keyword>
<evidence type="ECO:0000256" key="4">
    <source>
        <dbReference type="ARBA" id="ARBA00022723"/>
    </source>
</evidence>
<keyword evidence="4" id="KW-0479">Metal-binding</keyword>
<sequence length="226" mass="26067">MPLTLALVIPVMLYLKSSKRSALPDPPGPKKLPLLGNTLQIPTSFEWLAYARWAKEYMSDIIHLTAVENDIIVLNSYKAATDLLEKRSSMYSSRRQFTMLSELMGWNTFMFTMPYGEPWRESRRAFVEYFQSSDGTRFHASHMECICKILPRLLDTPEDFLDITRQYVRPRLLTRTVQAHSNRGIKFQRNRRTVLIISIRHSTNNPFLTLAGHATVTLATPIGFRA</sequence>
<dbReference type="InterPro" id="IPR001128">
    <property type="entry name" value="Cyt_P450"/>
</dbReference>
<feature type="chain" id="PRO_5001648943" description="Cytochrome P450" evidence="8">
    <location>
        <begin position="23"/>
        <end position="226"/>
    </location>
</feature>
<keyword evidence="5" id="KW-0560">Oxidoreductase</keyword>
<dbReference type="Proteomes" id="UP000027222">
    <property type="component" value="Unassembled WGS sequence"/>
</dbReference>
<evidence type="ECO:0000256" key="2">
    <source>
        <dbReference type="ARBA" id="ARBA00010617"/>
    </source>
</evidence>
<keyword evidence="10" id="KW-1185">Reference proteome</keyword>
<evidence type="ECO:0000256" key="5">
    <source>
        <dbReference type="ARBA" id="ARBA00023002"/>
    </source>
</evidence>
<evidence type="ECO:0000256" key="1">
    <source>
        <dbReference type="ARBA" id="ARBA00001971"/>
    </source>
</evidence>
<comment type="cofactor">
    <cofactor evidence="1">
        <name>heme</name>
        <dbReference type="ChEBI" id="CHEBI:30413"/>
    </cofactor>
</comment>
<feature type="signal peptide" evidence="8">
    <location>
        <begin position="1"/>
        <end position="22"/>
    </location>
</feature>
<dbReference type="Gene3D" id="1.10.630.10">
    <property type="entry name" value="Cytochrome P450"/>
    <property type="match status" value="1"/>
</dbReference>
<dbReference type="AlphaFoldDB" id="A0A067SGV1"/>
<dbReference type="GO" id="GO:0016705">
    <property type="term" value="F:oxidoreductase activity, acting on paired donors, with incorporation or reduction of molecular oxygen"/>
    <property type="evidence" value="ECO:0007669"/>
    <property type="project" value="InterPro"/>
</dbReference>
<dbReference type="OrthoDB" id="2789670at2759"/>
<dbReference type="GO" id="GO:0004497">
    <property type="term" value="F:monooxygenase activity"/>
    <property type="evidence" value="ECO:0007669"/>
    <property type="project" value="UniProtKB-KW"/>
</dbReference>
<dbReference type="EMBL" id="KL142403">
    <property type="protein sequence ID" value="KDR69252.1"/>
    <property type="molecule type" value="Genomic_DNA"/>
</dbReference>
<evidence type="ECO:0000256" key="6">
    <source>
        <dbReference type="ARBA" id="ARBA00023004"/>
    </source>
</evidence>
<dbReference type="HOGENOM" id="CLU_1224850_0_0_1"/>
<accession>A0A067SGV1</accession>
<dbReference type="PANTHER" id="PTHR46300">
    <property type="entry name" value="P450, PUTATIVE (EUROFUNG)-RELATED-RELATED"/>
    <property type="match status" value="1"/>
</dbReference>
<keyword evidence="7" id="KW-0503">Monooxygenase</keyword>
<organism evidence="9 10">
    <name type="scientific">Galerina marginata (strain CBS 339.88)</name>
    <dbReference type="NCBI Taxonomy" id="685588"/>
    <lineage>
        <taxon>Eukaryota</taxon>
        <taxon>Fungi</taxon>
        <taxon>Dikarya</taxon>
        <taxon>Basidiomycota</taxon>
        <taxon>Agaricomycotina</taxon>
        <taxon>Agaricomycetes</taxon>
        <taxon>Agaricomycetidae</taxon>
        <taxon>Agaricales</taxon>
        <taxon>Agaricineae</taxon>
        <taxon>Strophariaceae</taxon>
        <taxon>Galerina</taxon>
    </lineage>
</organism>
<evidence type="ECO:0000256" key="8">
    <source>
        <dbReference type="SAM" id="SignalP"/>
    </source>
</evidence>
<evidence type="ECO:0000256" key="7">
    <source>
        <dbReference type="ARBA" id="ARBA00023033"/>
    </source>
</evidence>
<reference evidence="10" key="1">
    <citation type="journal article" date="2014" name="Proc. Natl. Acad. Sci. U.S.A.">
        <title>Extensive sampling of basidiomycete genomes demonstrates inadequacy of the white-rot/brown-rot paradigm for wood decay fungi.</title>
        <authorList>
            <person name="Riley R."/>
            <person name="Salamov A.A."/>
            <person name="Brown D.W."/>
            <person name="Nagy L.G."/>
            <person name="Floudas D."/>
            <person name="Held B.W."/>
            <person name="Levasseur A."/>
            <person name="Lombard V."/>
            <person name="Morin E."/>
            <person name="Otillar R."/>
            <person name="Lindquist E.A."/>
            <person name="Sun H."/>
            <person name="LaButti K.M."/>
            <person name="Schmutz J."/>
            <person name="Jabbour D."/>
            <person name="Luo H."/>
            <person name="Baker S.E."/>
            <person name="Pisabarro A.G."/>
            <person name="Walton J.D."/>
            <person name="Blanchette R.A."/>
            <person name="Henrissat B."/>
            <person name="Martin F."/>
            <person name="Cullen D."/>
            <person name="Hibbett D.S."/>
            <person name="Grigoriev I.V."/>
        </authorList>
    </citation>
    <scope>NUCLEOTIDE SEQUENCE [LARGE SCALE GENOMIC DNA]</scope>
    <source>
        <strain evidence="10">CBS 339.88</strain>
    </source>
</reference>
<dbReference type="InterPro" id="IPR050364">
    <property type="entry name" value="Cytochrome_P450_fung"/>
</dbReference>
<dbReference type="Pfam" id="PF00067">
    <property type="entry name" value="p450"/>
    <property type="match status" value="1"/>
</dbReference>
<dbReference type="SUPFAM" id="SSF48264">
    <property type="entry name" value="Cytochrome P450"/>
    <property type="match status" value="1"/>
</dbReference>
<gene>
    <name evidence="9" type="ORF">GALMADRAFT_145648</name>
</gene>
<dbReference type="GO" id="GO:0005506">
    <property type="term" value="F:iron ion binding"/>
    <property type="evidence" value="ECO:0007669"/>
    <property type="project" value="InterPro"/>
</dbReference>
<keyword evidence="8" id="KW-0732">Signal</keyword>
<evidence type="ECO:0000313" key="10">
    <source>
        <dbReference type="Proteomes" id="UP000027222"/>
    </source>
</evidence>
<protein>
    <recommendedName>
        <fullName evidence="11">Cytochrome P450</fullName>
    </recommendedName>
</protein>
<dbReference type="STRING" id="685588.A0A067SGV1"/>
<comment type="similarity">
    <text evidence="2">Belongs to the cytochrome P450 family.</text>
</comment>
<dbReference type="GO" id="GO:0020037">
    <property type="term" value="F:heme binding"/>
    <property type="evidence" value="ECO:0007669"/>
    <property type="project" value="InterPro"/>
</dbReference>
<evidence type="ECO:0000313" key="9">
    <source>
        <dbReference type="EMBL" id="KDR69252.1"/>
    </source>
</evidence>
<name>A0A067SGV1_GALM3</name>
<proteinExistence type="inferred from homology"/>
<evidence type="ECO:0008006" key="11">
    <source>
        <dbReference type="Google" id="ProtNLM"/>
    </source>
</evidence>
<evidence type="ECO:0000256" key="3">
    <source>
        <dbReference type="ARBA" id="ARBA00022617"/>
    </source>
</evidence>